<keyword evidence="2" id="KW-0732">Signal</keyword>
<evidence type="ECO:0000313" key="3">
    <source>
        <dbReference type="EMBL" id="KRG50366.1"/>
    </source>
</evidence>
<feature type="compositionally biased region" description="Low complexity" evidence="1">
    <location>
        <begin position="105"/>
        <end position="122"/>
    </location>
</feature>
<keyword evidence="4" id="KW-1185">Reference proteome</keyword>
<dbReference type="OrthoDB" id="6053130at2"/>
<protein>
    <recommendedName>
        <fullName evidence="5">Secreted protein</fullName>
    </recommendedName>
</protein>
<feature type="signal peptide" evidence="2">
    <location>
        <begin position="1"/>
        <end position="26"/>
    </location>
</feature>
<feature type="compositionally biased region" description="Basic and acidic residues" evidence="1">
    <location>
        <begin position="78"/>
        <end position="104"/>
    </location>
</feature>
<dbReference type="Proteomes" id="UP000051757">
    <property type="component" value="Unassembled WGS sequence"/>
</dbReference>
<dbReference type="EMBL" id="LLXV01000035">
    <property type="protein sequence ID" value="KRG50366.1"/>
    <property type="molecule type" value="Genomic_DNA"/>
</dbReference>
<evidence type="ECO:0000256" key="1">
    <source>
        <dbReference type="SAM" id="MobiDB-lite"/>
    </source>
</evidence>
<comment type="caution">
    <text evidence="3">The sequence shown here is derived from an EMBL/GenBank/DDBJ whole genome shotgun (WGS) entry which is preliminary data.</text>
</comment>
<evidence type="ECO:0000313" key="4">
    <source>
        <dbReference type="Proteomes" id="UP000051757"/>
    </source>
</evidence>
<feature type="chain" id="PRO_5006392073" description="Secreted protein" evidence="2">
    <location>
        <begin position="27"/>
        <end position="122"/>
    </location>
</feature>
<reference evidence="3 4" key="1">
    <citation type="journal article" date="2016" name="Front. Microbiol.">
        <title>Genome Sequence of Type Strains of Genus Stenotrophomonas.</title>
        <authorList>
            <person name="Patil P.P."/>
            <person name="Midha S."/>
            <person name="Kumar S."/>
            <person name="Patil P.B."/>
        </authorList>
    </citation>
    <scope>NUCLEOTIDE SEQUENCE [LARGE SCALE GENOMIC DNA]</scope>
    <source>
        <strain evidence="3 4">LMG 978</strain>
    </source>
</reference>
<dbReference type="PROSITE" id="PS51257">
    <property type="entry name" value="PROKAR_LIPOPROTEIN"/>
    <property type="match status" value="1"/>
</dbReference>
<dbReference type="AlphaFoldDB" id="A0A0R0B9A5"/>
<evidence type="ECO:0008006" key="5">
    <source>
        <dbReference type="Google" id="ProtNLM"/>
    </source>
</evidence>
<gene>
    <name evidence="3" type="ORF">ARC23_11635</name>
</gene>
<name>A0A0R0B9A5_9GAMM</name>
<feature type="region of interest" description="Disordered" evidence="1">
    <location>
        <begin position="28"/>
        <end position="55"/>
    </location>
</feature>
<sequence length="122" mass="12739">MAGINRLHRTLWVPFALMALAACAPANDPAQTVERDAGTESTPARPVGDALQMRPAQPAEGEVLPDAVDVQRNADGSVDVRKATPESVALRRTDDGGVEIRKVDPAAGQGADAAPAEARPQH</sequence>
<feature type="region of interest" description="Disordered" evidence="1">
    <location>
        <begin position="71"/>
        <end position="122"/>
    </location>
</feature>
<evidence type="ECO:0000256" key="2">
    <source>
        <dbReference type="SAM" id="SignalP"/>
    </source>
</evidence>
<accession>A0A0R0B9A5</accession>
<proteinExistence type="predicted"/>
<organism evidence="3 4">
    <name type="scientific">Stenotrophomonas beteli</name>
    <dbReference type="NCBI Taxonomy" id="3384461"/>
    <lineage>
        <taxon>Bacteria</taxon>
        <taxon>Pseudomonadati</taxon>
        <taxon>Pseudomonadota</taxon>
        <taxon>Gammaproteobacteria</taxon>
        <taxon>Lysobacterales</taxon>
        <taxon>Lysobacteraceae</taxon>
        <taxon>Stenotrophomonas</taxon>
        <taxon>Stenotrophomonas maltophilia group</taxon>
    </lineage>
</organism>